<dbReference type="NCBIfam" id="TIGR00029">
    <property type="entry name" value="S20"/>
    <property type="match status" value="1"/>
</dbReference>
<dbReference type="GO" id="GO:0019843">
    <property type="term" value="F:rRNA binding"/>
    <property type="evidence" value="ECO:0007669"/>
    <property type="project" value="UniProtKB-UniRule"/>
</dbReference>
<dbReference type="Gene3D" id="1.20.58.110">
    <property type="entry name" value="Ribosomal protein S20"/>
    <property type="match status" value="1"/>
</dbReference>
<organism evidence="7 8">
    <name type="scientific">Candidatus Gottesmanbacteria bacterium RIFCSPHIGHO2_01_FULL_40_15</name>
    <dbReference type="NCBI Taxonomy" id="1798376"/>
    <lineage>
        <taxon>Bacteria</taxon>
        <taxon>Candidatus Gottesmaniibacteriota</taxon>
    </lineage>
</organism>
<proteinExistence type="inferred from homology"/>
<dbReference type="SUPFAM" id="SSF46992">
    <property type="entry name" value="Ribosomal protein S20"/>
    <property type="match status" value="1"/>
</dbReference>
<sequence>MPVTSSAKKKLKQDNKRHQINLAAKNAVKNAVKKFRQKPSPKLLTEAYSKLDLSSKKNIYHANKVARMKSALAKLLNAKKTSPKPKKS</sequence>
<dbReference type="GO" id="GO:1990904">
    <property type="term" value="C:ribonucleoprotein complex"/>
    <property type="evidence" value="ECO:0007669"/>
    <property type="project" value="UniProtKB-KW"/>
</dbReference>
<evidence type="ECO:0000256" key="5">
    <source>
        <dbReference type="ARBA" id="ARBA00035136"/>
    </source>
</evidence>
<name>A0A1F5Z6P1_9BACT</name>
<keyword evidence="4 6" id="KW-0687">Ribonucleoprotein</keyword>
<comment type="caution">
    <text evidence="7">The sequence shown here is derived from an EMBL/GenBank/DDBJ whole genome shotgun (WGS) entry which is preliminary data.</text>
</comment>
<evidence type="ECO:0000313" key="7">
    <source>
        <dbReference type="EMBL" id="OGG08106.1"/>
    </source>
</evidence>
<dbReference type="InterPro" id="IPR002583">
    <property type="entry name" value="Ribosomal_bS20"/>
</dbReference>
<keyword evidence="2 6" id="KW-0694">RNA-binding</keyword>
<evidence type="ECO:0000256" key="2">
    <source>
        <dbReference type="ARBA" id="ARBA00022884"/>
    </source>
</evidence>
<accession>A0A1F5Z6P1</accession>
<keyword evidence="3 6" id="KW-0689">Ribosomal protein</keyword>
<dbReference type="GO" id="GO:0003735">
    <property type="term" value="F:structural constituent of ribosome"/>
    <property type="evidence" value="ECO:0007669"/>
    <property type="project" value="InterPro"/>
</dbReference>
<evidence type="ECO:0000256" key="3">
    <source>
        <dbReference type="ARBA" id="ARBA00022980"/>
    </source>
</evidence>
<dbReference type="EMBL" id="MFJF01000005">
    <property type="protein sequence ID" value="OGG08106.1"/>
    <property type="molecule type" value="Genomic_DNA"/>
</dbReference>
<dbReference type="GO" id="GO:0005840">
    <property type="term" value="C:ribosome"/>
    <property type="evidence" value="ECO:0007669"/>
    <property type="project" value="UniProtKB-KW"/>
</dbReference>
<reference evidence="7 8" key="1">
    <citation type="journal article" date="2016" name="Nat. Commun.">
        <title>Thousands of microbial genomes shed light on interconnected biogeochemical processes in an aquifer system.</title>
        <authorList>
            <person name="Anantharaman K."/>
            <person name="Brown C.T."/>
            <person name="Hug L.A."/>
            <person name="Sharon I."/>
            <person name="Castelle C.J."/>
            <person name="Probst A.J."/>
            <person name="Thomas B.C."/>
            <person name="Singh A."/>
            <person name="Wilkins M.J."/>
            <person name="Karaoz U."/>
            <person name="Brodie E.L."/>
            <person name="Williams K.H."/>
            <person name="Hubbard S.S."/>
            <person name="Banfield J.F."/>
        </authorList>
    </citation>
    <scope>NUCLEOTIDE SEQUENCE [LARGE SCALE GENOMIC DNA]</scope>
</reference>
<dbReference type="GO" id="GO:0006412">
    <property type="term" value="P:translation"/>
    <property type="evidence" value="ECO:0007669"/>
    <property type="project" value="UniProtKB-UniRule"/>
</dbReference>
<dbReference type="InterPro" id="IPR036510">
    <property type="entry name" value="Ribosomal_bS20_sf"/>
</dbReference>
<dbReference type="Proteomes" id="UP000177354">
    <property type="component" value="Unassembled WGS sequence"/>
</dbReference>
<comment type="similarity">
    <text evidence="6">Belongs to the bacterial ribosomal protein bS20 family.</text>
</comment>
<evidence type="ECO:0000256" key="1">
    <source>
        <dbReference type="ARBA" id="ARBA00022730"/>
    </source>
</evidence>
<dbReference type="HAMAP" id="MF_00500">
    <property type="entry name" value="Ribosomal_bS20"/>
    <property type="match status" value="1"/>
</dbReference>
<dbReference type="AlphaFoldDB" id="A0A1F5Z6P1"/>
<keyword evidence="1 6" id="KW-0699">rRNA-binding</keyword>
<evidence type="ECO:0000313" key="8">
    <source>
        <dbReference type="Proteomes" id="UP000177354"/>
    </source>
</evidence>
<gene>
    <name evidence="6" type="primary">rpsT</name>
    <name evidence="7" type="ORF">A2777_01835</name>
</gene>
<comment type="function">
    <text evidence="6">Binds directly to 16S ribosomal RNA.</text>
</comment>
<dbReference type="Pfam" id="PF01649">
    <property type="entry name" value="Ribosomal_S20p"/>
    <property type="match status" value="1"/>
</dbReference>
<evidence type="ECO:0000256" key="4">
    <source>
        <dbReference type="ARBA" id="ARBA00023274"/>
    </source>
</evidence>
<protein>
    <recommendedName>
        <fullName evidence="5 6">Small ribosomal subunit protein bS20</fullName>
    </recommendedName>
</protein>
<evidence type="ECO:0000256" key="6">
    <source>
        <dbReference type="HAMAP-Rule" id="MF_00500"/>
    </source>
</evidence>